<gene>
    <name evidence="1" type="ORF">D5F01_LYC01435</name>
</gene>
<protein>
    <submittedName>
        <fullName evidence="1">Uncharacterized protein</fullName>
    </submittedName>
</protein>
<dbReference type="EMBL" id="REGW02000002">
    <property type="protein sequence ID" value="KAE8299051.1"/>
    <property type="molecule type" value="Genomic_DNA"/>
</dbReference>
<organism evidence="1 2">
    <name type="scientific">Larimichthys crocea</name>
    <name type="common">Large yellow croaker</name>
    <name type="synonym">Pseudosciaena crocea</name>
    <dbReference type="NCBI Taxonomy" id="215358"/>
    <lineage>
        <taxon>Eukaryota</taxon>
        <taxon>Metazoa</taxon>
        <taxon>Chordata</taxon>
        <taxon>Craniata</taxon>
        <taxon>Vertebrata</taxon>
        <taxon>Euteleostomi</taxon>
        <taxon>Actinopterygii</taxon>
        <taxon>Neopterygii</taxon>
        <taxon>Teleostei</taxon>
        <taxon>Neoteleostei</taxon>
        <taxon>Acanthomorphata</taxon>
        <taxon>Eupercaria</taxon>
        <taxon>Sciaenidae</taxon>
        <taxon>Larimichthys</taxon>
    </lineage>
</organism>
<sequence length="152" mass="17321">MDLQVLREETGFQDSRAHLETEASKVTSELRVPEDHLDLQEPQGIKDQELRERKEHLGAQAFLDPKVTPAPPGKKDLLDLKVPLGYKDRKEILVHRDLKVHWDLLVPKEIKVQLDHQVPRREGRPGSECASRAVWIPRPCGGEGKRGLGHRV</sequence>
<name>A0A6G0J685_LARCR</name>
<evidence type="ECO:0000313" key="2">
    <source>
        <dbReference type="Proteomes" id="UP000424527"/>
    </source>
</evidence>
<dbReference type="Proteomes" id="UP000424527">
    <property type="component" value="Unassembled WGS sequence"/>
</dbReference>
<dbReference type="AlphaFoldDB" id="A0A6G0J685"/>
<proteinExistence type="predicted"/>
<comment type="caution">
    <text evidence="1">The sequence shown here is derived from an EMBL/GenBank/DDBJ whole genome shotgun (WGS) entry which is preliminary data.</text>
</comment>
<reference evidence="1 2" key="1">
    <citation type="submission" date="2019-07" db="EMBL/GenBank/DDBJ databases">
        <title>Chromosome genome assembly for large yellow croaker.</title>
        <authorList>
            <person name="Xiao S."/>
        </authorList>
    </citation>
    <scope>NUCLEOTIDE SEQUENCE [LARGE SCALE GENOMIC DNA]</scope>
    <source>
        <strain evidence="1">JMULYC20181020</strain>
        <tissue evidence="1">Muscle</tissue>
    </source>
</reference>
<keyword evidence="2" id="KW-1185">Reference proteome</keyword>
<evidence type="ECO:0000313" key="1">
    <source>
        <dbReference type="EMBL" id="KAE8299051.1"/>
    </source>
</evidence>
<accession>A0A6G0J685</accession>